<keyword evidence="2" id="KW-1185">Reference proteome</keyword>
<comment type="caution">
    <text evidence="1">The sequence shown here is derived from an EMBL/GenBank/DDBJ whole genome shotgun (WGS) entry which is preliminary data.</text>
</comment>
<organism evidence="1 2">
    <name type="scientific">Clostridium senegalense</name>
    <dbReference type="NCBI Taxonomy" id="1465809"/>
    <lineage>
        <taxon>Bacteria</taxon>
        <taxon>Bacillati</taxon>
        <taxon>Bacillota</taxon>
        <taxon>Clostridia</taxon>
        <taxon>Eubacteriales</taxon>
        <taxon>Clostridiaceae</taxon>
        <taxon>Clostridium</taxon>
    </lineage>
</organism>
<dbReference type="Proteomes" id="UP000481872">
    <property type="component" value="Unassembled WGS sequence"/>
</dbReference>
<accession>A0A6M0H130</accession>
<dbReference type="EMBL" id="JAAGPU010000006">
    <property type="protein sequence ID" value="NEU04197.1"/>
    <property type="molecule type" value="Genomic_DNA"/>
</dbReference>
<proteinExistence type="predicted"/>
<protein>
    <submittedName>
        <fullName evidence="1">DUF2971 domain-containing protein</fullName>
    </submittedName>
</protein>
<sequence>MVTNSEFLNDREEILYSIDIIEEIYKTIDNGVIDIKTLKKLLVDSLKYKFILSFSLNNDSIGLWGNYTNFEGYNIEVDLKNIVGSKENFKKYIIANSKNITPKGNNAFYHEAFGKVIYDTVEQKEILKSLILILNQSLDKSFNLTEEERKVIKEEVLSKILYYINIFKHPGFKQEEEYRLVFTLNKDSYDRVIKFTNRNGVIIPYIEIKFINKDGKWEIPITSITIGPKTNIELAQKGLERLLELHQLYLDSKGEKEDITIVKSQIPYR</sequence>
<dbReference type="InterPro" id="IPR021352">
    <property type="entry name" value="DUF2971"/>
</dbReference>
<reference evidence="1 2" key="1">
    <citation type="submission" date="2020-02" db="EMBL/GenBank/DDBJ databases">
        <title>Genome assembly of a novel Clostridium senegalense strain.</title>
        <authorList>
            <person name="Gupta T.B."/>
            <person name="Jauregui R."/>
            <person name="Maclean P."/>
            <person name="Nawarathana A."/>
            <person name="Brightwell G."/>
        </authorList>
    </citation>
    <scope>NUCLEOTIDE SEQUENCE [LARGE SCALE GENOMIC DNA]</scope>
    <source>
        <strain evidence="1 2">AGRFS4</strain>
    </source>
</reference>
<dbReference type="RefSeq" id="WP_199869398.1">
    <property type="nucleotide sequence ID" value="NZ_JAAGPU010000006.1"/>
</dbReference>
<dbReference type="AlphaFoldDB" id="A0A6M0H130"/>
<evidence type="ECO:0000313" key="2">
    <source>
        <dbReference type="Proteomes" id="UP000481872"/>
    </source>
</evidence>
<evidence type="ECO:0000313" key="1">
    <source>
        <dbReference type="EMBL" id="NEU04197.1"/>
    </source>
</evidence>
<name>A0A6M0H130_9CLOT</name>
<dbReference type="Pfam" id="PF11185">
    <property type="entry name" value="DUF2971"/>
    <property type="match status" value="1"/>
</dbReference>
<gene>
    <name evidence="1" type="ORF">G3M99_04845</name>
</gene>